<feature type="transmembrane region" description="Helical" evidence="1">
    <location>
        <begin position="6"/>
        <end position="25"/>
    </location>
</feature>
<dbReference type="Proteomes" id="UP000464214">
    <property type="component" value="Chromosome"/>
</dbReference>
<reference evidence="3 4" key="1">
    <citation type="submission" date="2020-01" db="EMBL/GenBank/DDBJ databases">
        <authorList>
            <person name="Kim M."/>
        </authorList>
    </citation>
    <scope>NUCLEOTIDE SEQUENCE [LARGE SCALE GENOMIC DNA]</scope>
    <source>
        <strain evidence="3 4">BT10</strain>
    </source>
</reference>
<accession>A0A6P1P1W1</accession>
<feature type="domain" description="Aerotolerance regulator N-terminal" evidence="2">
    <location>
        <begin position="1"/>
        <end position="77"/>
    </location>
</feature>
<protein>
    <recommendedName>
        <fullName evidence="2">Aerotolerance regulator N-terminal domain-containing protein</fullName>
    </recommendedName>
</protein>
<proteinExistence type="predicted"/>
<evidence type="ECO:0000259" key="2">
    <source>
        <dbReference type="Pfam" id="PF07584"/>
    </source>
</evidence>
<gene>
    <name evidence="3" type="ORF">GU926_10965</name>
</gene>
<dbReference type="EMBL" id="CP047897">
    <property type="protein sequence ID" value="QHL87922.1"/>
    <property type="molecule type" value="Genomic_DNA"/>
</dbReference>
<evidence type="ECO:0000313" key="3">
    <source>
        <dbReference type="EMBL" id="QHL87922.1"/>
    </source>
</evidence>
<dbReference type="Pfam" id="PF07584">
    <property type="entry name" value="BatA"/>
    <property type="match status" value="1"/>
</dbReference>
<dbReference type="KEGG" id="nib:GU926_10965"/>
<dbReference type="NCBIfam" id="TIGR02226">
    <property type="entry name" value="two_anch"/>
    <property type="match status" value="1"/>
</dbReference>
<dbReference type="PANTHER" id="PTHR37464">
    <property type="entry name" value="BLL2463 PROTEIN"/>
    <property type="match status" value="1"/>
</dbReference>
<keyword evidence="1" id="KW-1133">Transmembrane helix</keyword>
<keyword evidence="1" id="KW-0472">Membrane</keyword>
<keyword evidence="4" id="KW-1185">Reference proteome</keyword>
<dbReference type="InterPro" id="IPR011933">
    <property type="entry name" value="Double_TM_dom"/>
</dbReference>
<keyword evidence="1" id="KW-0812">Transmembrane</keyword>
<dbReference type="AlphaFoldDB" id="A0A6P1P1W1"/>
<dbReference type="RefSeq" id="WP_160691789.1">
    <property type="nucleotide sequence ID" value="NZ_CP047897.1"/>
</dbReference>
<sequence length="517" mass="58730">MLQFLHPVWLWLAAGVVVPIAIHLWNKKPPRTVQVGSIRWLQPSQSQKLSSIHLSQVWLLLLRCLMVLLLALLLAQPQWTRPVTAQPENHVYLHPALFQKQYLSQISSTVDSLVGKGWQVHTMASGFPKLSLDQETSIASFQSDSTTKDTTNAWASLRVLTRSLPAHAKAWIFTTNLVRHHRGAQPALRAGFIWVPVSEPQTEVWLQEAYYTQKNQLRIQVGKSDDQAVTFTEHTVTKPTSGQTISLPQLPAVKFTAHPQADSLALQGGTRNILPLQKLPLQVLVRVDKARQADVRYLKAALQTALDHREQAYSLTVSSSPQPLPTTAPDWVFWLTDEPLSPFLARFPEKRQKTMQDAPSSARVQKRESWLQIPGIPQQVPLHQRTTSDKNPQALVLWQDGYGDPLLTQKQKLNQTLYQFYSRFHPTWNALVDSGHFPEALLRLLFPENTAWKTLYDTRVLPPEVERPKPFSGSFQEIRPKTEEVLDLKLWLVGALALLLALERWLAGRKTYKQSQP</sequence>
<organism evidence="3 4">
    <name type="scientific">Nibribacter ruber</name>
    <dbReference type="NCBI Taxonomy" id="2698458"/>
    <lineage>
        <taxon>Bacteria</taxon>
        <taxon>Pseudomonadati</taxon>
        <taxon>Bacteroidota</taxon>
        <taxon>Cytophagia</taxon>
        <taxon>Cytophagales</taxon>
        <taxon>Hymenobacteraceae</taxon>
        <taxon>Nibribacter</taxon>
    </lineage>
</organism>
<dbReference type="InterPro" id="IPR024163">
    <property type="entry name" value="Aerotolerance_reg_N"/>
</dbReference>
<evidence type="ECO:0000256" key="1">
    <source>
        <dbReference type="SAM" id="Phobius"/>
    </source>
</evidence>
<dbReference type="PANTHER" id="PTHR37464:SF1">
    <property type="entry name" value="BLL2463 PROTEIN"/>
    <property type="match status" value="1"/>
</dbReference>
<evidence type="ECO:0000313" key="4">
    <source>
        <dbReference type="Proteomes" id="UP000464214"/>
    </source>
</evidence>
<feature type="transmembrane region" description="Helical" evidence="1">
    <location>
        <begin position="57"/>
        <end position="75"/>
    </location>
</feature>
<name>A0A6P1P1W1_9BACT</name>